<name>A0A494XHR8_9BURK</name>
<accession>A0A494XHR8</accession>
<evidence type="ECO:0000313" key="1">
    <source>
        <dbReference type="EMBL" id="RKP50180.1"/>
    </source>
</evidence>
<keyword evidence="2" id="KW-1185">Reference proteome</keyword>
<organism evidence="1 2">
    <name type="scientific">Pararobbsia silviterrae</name>
    <dbReference type="NCBI Taxonomy" id="1792498"/>
    <lineage>
        <taxon>Bacteria</taxon>
        <taxon>Pseudomonadati</taxon>
        <taxon>Pseudomonadota</taxon>
        <taxon>Betaproteobacteria</taxon>
        <taxon>Burkholderiales</taxon>
        <taxon>Burkholderiaceae</taxon>
        <taxon>Pararobbsia</taxon>
    </lineage>
</organism>
<reference evidence="1 2" key="1">
    <citation type="submission" date="2018-10" db="EMBL/GenBank/DDBJ databases">
        <title>Robbsia sp. DHC34, isolated from soil.</title>
        <authorList>
            <person name="Gao Z.-H."/>
            <person name="Qiu L.-H."/>
        </authorList>
    </citation>
    <scope>NUCLEOTIDE SEQUENCE [LARGE SCALE GENOMIC DNA]</scope>
    <source>
        <strain evidence="1 2">DHC34</strain>
    </source>
</reference>
<evidence type="ECO:0000313" key="2">
    <source>
        <dbReference type="Proteomes" id="UP000270342"/>
    </source>
</evidence>
<gene>
    <name evidence="1" type="ORF">D7S86_18720</name>
</gene>
<dbReference type="EMBL" id="RBZU01000009">
    <property type="protein sequence ID" value="RKP50180.1"/>
    <property type="molecule type" value="Genomic_DNA"/>
</dbReference>
<sequence length="80" mass="8852">MLSERPQLNRIDLAAHDYNPLSTPLNTHDQAPSQHAFNPVLALMLKTDTVPWAEFVRNAKAPAALIAHVHAQSLKAHLEP</sequence>
<dbReference type="AlphaFoldDB" id="A0A494XHR8"/>
<protein>
    <submittedName>
        <fullName evidence="1">Uncharacterized protein</fullName>
    </submittedName>
</protein>
<dbReference type="Proteomes" id="UP000270342">
    <property type="component" value="Unassembled WGS sequence"/>
</dbReference>
<comment type="caution">
    <text evidence="1">The sequence shown here is derived from an EMBL/GenBank/DDBJ whole genome shotgun (WGS) entry which is preliminary data.</text>
</comment>
<proteinExistence type="predicted"/>